<dbReference type="EMBL" id="JAWJWF010000002">
    <property type="protein sequence ID" value="KAK6638213.1"/>
    <property type="molecule type" value="Genomic_DNA"/>
</dbReference>
<protein>
    <submittedName>
        <fullName evidence="2">Uncharacterized protein</fullName>
    </submittedName>
</protein>
<feature type="compositionally biased region" description="Basic residues" evidence="1">
    <location>
        <begin position="32"/>
        <end position="41"/>
    </location>
</feature>
<feature type="compositionally biased region" description="Polar residues" evidence="1">
    <location>
        <begin position="55"/>
        <end position="67"/>
    </location>
</feature>
<feature type="compositionally biased region" description="Basic and acidic residues" evidence="1">
    <location>
        <begin position="581"/>
        <end position="615"/>
    </location>
</feature>
<feature type="compositionally biased region" description="Polar residues" evidence="1">
    <location>
        <begin position="991"/>
        <end position="1001"/>
    </location>
</feature>
<feature type="region of interest" description="Disordered" evidence="1">
    <location>
        <begin position="899"/>
        <end position="923"/>
    </location>
</feature>
<name>A0ABR1B8T5_POLSC</name>
<feature type="compositionally biased region" description="Basic residues" evidence="1">
    <location>
        <begin position="159"/>
        <end position="172"/>
    </location>
</feature>
<keyword evidence="3" id="KW-1185">Reference proteome</keyword>
<comment type="caution">
    <text evidence="2">The sequence shown here is derived from an EMBL/GenBank/DDBJ whole genome shotgun (WGS) entry which is preliminary data.</text>
</comment>
<feature type="compositionally biased region" description="Basic and acidic residues" evidence="1">
    <location>
        <begin position="421"/>
        <end position="431"/>
    </location>
</feature>
<evidence type="ECO:0000313" key="3">
    <source>
        <dbReference type="Proteomes" id="UP001359485"/>
    </source>
</evidence>
<feature type="region of interest" description="Disordered" evidence="1">
    <location>
        <begin position="542"/>
        <end position="615"/>
    </location>
</feature>
<reference evidence="2 3" key="1">
    <citation type="submission" date="2023-09" db="EMBL/GenBank/DDBJ databases">
        <title>Genomes of two closely related lineages of the louse Polyplax serrata with different host specificities.</title>
        <authorList>
            <person name="Martinu J."/>
            <person name="Tarabai H."/>
            <person name="Stefka J."/>
            <person name="Hypsa V."/>
        </authorList>
    </citation>
    <scope>NUCLEOTIDE SEQUENCE [LARGE SCALE GENOMIC DNA]</scope>
    <source>
        <strain evidence="2">98ZLc_SE</strain>
    </source>
</reference>
<evidence type="ECO:0000256" key="1">
    <source>
        <dbReference type="SAM" id="MobiDB-lite"/>
    </source>
</evidence>
<feature type="compositionally biased region" description="Polar residues" evidence="1">
    <location>
        <begin position="146"/>
        <end position="157"/>
    </location>
</feature>
<feature type="compositionally biased region" description="Polar residues" evidence="1">
    <location>
        <begin position="1"/>
        <end position="10"/>
    </location>
</feature>
<dbReference type="Proteomes" id="UP001359485">
    <property type="component" value="Unassembled WGS sequence"/>
</dbReference>
<proteinExistence type="predicted"/>
<gene>
    <name evidence="2" type="ORF">RUM44_008642</name>
</gene>
<feature type="compositionally biased region" description="Basic and acidic residues" evidence="1">
    <location>
        <begin position="133"/>
        <end position="144"/>
    </location>
</feature>
<accession>A0ABR1B8T5</accession>
<feature type="compositionally biased region" description="Polar residues" evidence="1">
    <location>
        <begin position="914"/>
        <end position="923"/>
    </location>
</feature>
<feature type="region of interest" description="Disordered" evidence="1">
    <location>
        <begin position="491"/>
        <end position="520"/>
    </location>
</feature>
<feature type="region of interest" description="Disordered" evidence="1">
    <location>
        <begin position="991"/>
        <end position="1020"/>
    </location>
</feature>
<feature type="compositionally biased region" description="Basic residues" evidence="1">
    <location>
        <begin position="246"/>
        <end position="270"/>
    </location>
</feature>
<feature type="region of interest" description="Disordered" evidence="1">
    <location>
        <begin position="1"/>
        <end position="96"/>
    </location>
</feature>
<feature type="compositionally biased region" description="Low complexity" evidence="1">
    <location>
        <begin position="500"/>
        <end position="512"/>
    </location>
</feature>
<sequence>MNGSGSNNETWGGEAETVAESEMSLVGNELGKRRRRSKRKINGLGTDSKDANECQRFSQLNADSSEIFSEGKSSVDGEERLGDGKEQGRSQRLRCRQHELNAFQSEIDRRDVMESCDRTSYSAGREEEEEEKTENRSGPRRDCPGNRSSRSTCSEGSYSRRKHHKHKQKNKSQSRLSESPAVSPKVNPIFLWVRQEDTTIMEVLCEDYDYRNRLKLRRTHLGWRAIPKTKCFTEATAEEEDDKIGRLNKPKKMKKLKKKKKKKKTKKTMKRDKDKSSKKLKKSLQDNPNLIKECSVALYRSDLMLEKLETTKSRQKDTYEDVSIEETVQEANETVVERFPSPEATMAEDANVDIKPGRALTKSNSCEFSSHSRIKENIPRSISLDFSQIRSVGDWKLEVKEEGEGVNVAGKSESADEIQQDGEKQNENCYREDDFVGINADEPKDKKNHSENIVVDMTKHDSDFNDADCDELGQLLKVIPDLEFVVEEDLEEVDEDEWSTPTDLTLPKTPLPAKNADGQLSQLPVNISPVVTVTSTVRPPEPLTAPLPEVTITPIPKPAHQPKPKNNFLENLLSSGQNVKPELEERVESRKPILLDSSDRKSSKHFHEADSDSEVKSKRLNCEDITLKSLLSKQSVGKSADPKKCVSTNMDECPKSRLHDLLSEKSRSDPMSELKEVLSNPLLPVPDPLLVPRARLPALVASPASEIPRLLTINMEKNLEKRTTPPIMDSDVLEVSLSNLQTLLSSNPEKLGSPNSQDLANYQKSLETFLDWQRYQTQLMEKQLTNPRGLLPSGGFTNDVTDMAAATAFGQMLWLPYLSQFDVNANQNIMSMMCSMFNGDTKANSTKLSAPPQIHISQVPQPSPFLTPTSPMEIESHLKTLAMWQEAIVMQQTSQVSRTCSKVPTGNDSRRSTKTQYNSSSKKQFIGAHQQNIYGTPTSSRGESLFDEYQKRPKLSFEQKSGEHQRHIEAQPKYRHEPQFHLKKGFRNLGCQQPSEWQKNSRSNDKKRHPSGSISVKPLSNLLERNSRHYDKSWDQLESEKQKCAEFTDHIALRLQQFNTQIQKTKVKNEDAVEKQETQSPVVTPKLKVKNLVDPNMSPPQLLKQMAPEHLPPIAMDEPETIQEEGQSNVWHPLFGSNQMKAQPYNSPWRWTTVTVNGE</sequence>
<feature type="region of interest" description="Disordered" evidence="1">
    <location>
        <begin position="243"/>
        <end position="284"/>
    </location>
</feature>
<feature type="compositionally biased region" description="Polar residues" evidence="1">
    <location>
        <begin position="568"/>
        <end position="578"/>
    </location>
</feature>
<feature type="region of interest" description="Disordered" evidence="1">
    <location>
        <begin position="114"/>
        <end position="183"/>
    </location>
</feature>
<evidence type="ECO:0000313" key="2">
    <source>
        <dbReference type="EMBL" id="KAK6638213.1"/>
    </source>
</evidence>
<feature type="compositionally biased region" description="Basic and acidic residues" evidence="1">
    <location>
        <begin position="73"/>
        <end position="89"/>
    </location>
</feature>
<feature type="region of interest" description="Disordered" evidence="1">
    <location>
        <begin position="403"/>
        <end position="431"/>
    </location>
</feature>
<organism evidence="2 3">
    <name type="scientific">Polyplax serrata</name>
    <name type="common">Common mouse louse</name>
    <dbReference type="NCBI Taxonomy" id="468196"/>
    <lineage>
        <taxon>Eukaryota</taxon>
        <taxon>Metazoa</taxon>
        <taxon>Ecdysozoa</taxon>
        <taxon>Arthropoda</taxon>
        <taxon>Hexapoda</taxon>
        <taxon>Insecta</taxon>
        <taxon>Pterygota</taxon>
        <taxon>Neoptera</taxon>
        <taxon>Paraneoptera</taxon>
        <taxon>Psocodea</taxon>
        <taxon>Troctomorpha</taxon>
        <taxon>Phthiraptera</taxon>
        <taxon>Anoplura</taxon>
        <taxon>Polyplacidae</taxon>
        <taxon>Polyplax</taxon>
    </lineage>
</organism>